<name>M3CZF4_SPHMS</name>
<evidence type="ECO:0000256" key="4">
    <source>
        <dbReference type="ARBA" id="ARBA00022807"/>
    </source>
</evidence>
<dbReference type="SMART" id="SM00720">
    <property type="entry name" value="calpain_III"/>
    <property type="match status" value="1"/>
</dbReference>
<keyword evidence="9" id="KW-1185">Reference proteome</keyword>
<dbReference type="Gene3D" id="2.60.120.380">
    <property type="match status" value="1"/>
</dbReference>
<dbReference type="EMBL" id="KB456270">
    <property type="protein sequence ID" value="EMF09051.1"/>
    <property type="molecule type" value="Genomic_DNA"/>
</dbReference>
<dbReference type="PROSITE" id="PS50203">
    <property type="entry name" value="CALPAIN_CAT"/>
    <property type="match status" value="1"/>
</dbReference>
<accession>M3CZF4</accession>
<evidence type="ECO:0000256" key="3">
    <source>
        <dbReference type="ARBA" id="ARBA00022801"/>
    </source>
</evidence>
<evidence type="ECO:0000256" key="5">
    <source>
        <dbReference type="PROSITE-ProRule" id="PRU00239"/>
    </source>
</evidence>
<dbReference type="OMA" id="GDYRRGC"/>
<dbReference type="Proteomes" id="UP000016931">
    <property type="component" value="Unassembled WGS sequence"/>
</dbReference>
<dbReference type="InterPro" id="IPR022682">
    <property type="entry name" value="Calpain_domain_III"/>
</dbReference>
<feature type="active site" evidence="5">
    <location>
        <position position="307"/>
    </location>
</feature>
<dbReference type="GO" id="GO:0006508">
    <property type="term" value="P:proteolysis"/>
    <property type="evidence" value="ECO:0007669"/>
    <property type="project" value="UniProtKB-KW"/>
</dbReference>
<dbReference type="RefSeq" id="XP_016757172.1">
    <property type="nucleotide sequence ID" value="XM_016902770.1"/>
</dbReference>
<dbReference type="Pfam" id="PF00648">
    <property type="entry name" value="Peptidase_C2"/>
    <property type="match status" value="1"/>
</dbReference>
<evidence type="ECO:0000313" key="9">
    <source>
        <dbReference type="Proteomes" id="UP000016931"/>
    </source>
</evidence>
<dbReference type="HOGENOM" id="CLU_006770_1_0_1"/>
<dbReference type="GO" id="GO:0004198">
    <property type="term" value="F:calcium-dependent cysteine-type endopeptidase activity"/>
    <property type="evidence" value="ECO:0007669"/>
    <property type="project" value="InterPro"/>
</dbReference>
<gene>
    <name evidence="8" type="ORF">SEPMUDRAFT_136366</name>
</gene>
<evidence type="ECO:0000256" key="2">
    <source>
        <dbReference type="ARBA" id="ARBA00022670"/>
    </source>
</evidence>
<dbReference type="OrthoDB" id="167576at2759"/>
<evidence type="ECO:0000313" key="8">
    <source>
        <dbReference type="EMBL" id="EMF09051.1"/>
    </source>
</evidence>
<dbReference type="SUPFAM" id="SSF54001">
    <property type="entry name" value="Cysteine proteinases"/>
    <property type="match status" value="1"/>
</dbReference>
<dbReference type="STRING" id="692275.M3CZF4"/>
<dbReference type="GeneID" id="27899907"/>
<organism evidence="8 9">
    <name type="scientific">Sphaerulina musiva (strain SO2202)</name>
    <name type="common">Poplar stem canker fungus</name>
    <name type="synonym">Septoria musiva</name>
    <dbReference type="NCBI Taxonomy" id="692275"/>
    <lineage>
        <taxon>Eukaryota</taxon>
        <taxon>Fungi</taxon>
        <taxon>Dikarya</taxon>
        <taxon>Ascomycota</taxon>
        <taxon>Pezizomycotina</taxon>
        <taxon>Dothideomycetes</taxon>
        <taxon>Dothideomycetidae</taxon>
        <taxon>Mycosphaerellales</taxon>
        <taxon>Mycosphaerellaceae</taxon>
        <taxon>Sphaerulina</taxon>
    </lineage>
</organism>
<evidence type="ECO:0000259" key="7">
    <source>
        <dbReference type="PROSITE" id="PS50203"/>
    </source>
</evidence>
<dbReference type="SUPFAM" id="SSF49758">
    <property type="entry name" value="Calpain large subunit, middle domain (domain III)"/>
    <property type="match status" value="2"/>
</dbReference>
<feature type="active site" evidence="5">
    <location>
        <position position="495"/>
    </location>
</feature>
<proteinExistence type="inferred from homology"/>
<protein>
    <submittedName>
        <fullName evidence="8">Cysteine proteinase</fullName>
    </submittedName>
</protein>
<dbReference type="AlphaFoldDB" id="M3CZF4"/>
<dbReference type="InterPro" id="IPR038765">
    <property type="entry name" value="Papain-like_cys_pep_sf"/>
</dbReference>
<evidence type="ECO:0000256" key="6">
    <source>
        <dbReference type="SAM" id="MobiDB-lite"/>
    </source>
</evidence>
<feature type="region of interest" description="Disordered" evidence="6">
    <location>
        <begin position="903"/>
        <end position="931"/>
    </location>
</feature>
<comment type="similarity">
    <text evidence="1">Belongs to the peptidase C2 family. PalB/RIM13 subfamily.</text>
</comment>
<dbReference type="InterPro" id="IPR022683">
    <property type="entry name" value="Calpain_III"/>
</dbReference>
<sequence>MWDEVRLLHAELCESTIVYYSRSSTWFPPYLLQFLAGLELARERPSGAKSRHFSSSEIDFRPSDRHCSVSCAFAISSASTGASLTGMSAADQYLAVLKQDTLRLEKQLRHASSRSEALDIAIKAADTSLKTLELVKDPTEKTQCRTRAEQYMREAERIKNNVEWRVDLASLSLRSEPLPLTTSTASAAQTDSKKVRLLEEPVNSRKLPTKEKIIVIKAGFLNGVKFPEWNGEPSAKEFELADGEDLFFDEFSELPLSEYQEKVLDAWKRPIDALPPPSWYGDDRTNLVPTMEFFRDIDLVQDAATDCSVVASLCAGIARAKRGHPRLLGQFMHPYDPITGHPVMSGNGKYIVRMNFNGCHRRVVIDDRIPTSSTKRVIHVVDRNNPGLLWPALVEKAYLKIRGGYDFPGSNSGTDLWIITGWLPEQVNLKDEDLEPSRLWSRMFKAFSYGDVMITMGTGKISSQTQQEIGLAGEHDYAVLDLREVDGQRLMLIKNPWLEGTSWRGRSRRSERWQELSPEGAVITLDEEADTVDSPRDLLNDENLTPGTFWMDLDTVQQHFEWVYLNWNTGLFKHRQDVHFNWDLAMPCTITGLHKPRGPMASLQHIPQFTVSAKKSGDVWILLWRHFQNSVPENATAEDIESGRQYIDISGYITLAVFDSDGRRVMLLERPLQKGWYSDSPQTLLKLENCEPGKVYTIVPLEQDLPATNHSFTISTFSNAPIVLDEATRRHAYHTQVAGSWTQQSAGGNSNKPTYCNNPQYTITVPQRTSISLLLEASDPQLNVNVRLLHSGGKRVFNMHKKDIIADSTIYRPCCCIAEHDDLDPGTYTAICSTFDAKQVGDFTLRIDSSLPTSATLLPREGAGRIPFDLGLVTFKEGETKIATPIHPRRLVNFYAIARQHDDTPAAPGHHSSSSSGNSSSSSRSRSHVRLSVEYGRGPSRHIKIASNNGEYTDTSGDAVRTEAIDLSTDYLKWGYQACYLVLDRIYVSSERPEERFHVELFMDQPDAIQVGVWTAWED</sequence>
<keyword evidence="3 5" id="KW-0378">Hydrolase</keyword>
<dbReference type="CDD" id="cd00044">
    <property type="entry name" value="CysPc"/>
    <property type="match status" value="1"/>
</dbReference>
<dbReference type="PANTHER" id="PTHR46143">
    <property type="entry name" value="CALPAIN-7"/>
    <property type="match status" value="1"/>
</dbReference>
<feature type="domain" description="Calpain catalytic" evidence="7">
    <location>
        <begin position="267"/>
        <end position="569"/>
    </location>
</feature>
<dbReference type="SMART" id="SM00230">
    <property type="entry name" value="CysPc"/>
    <property type="match status" value="1"/>
</dbReference>
<evidence type="ECO:0000256" key="1">
    <source>
        <dbReference type="ARBA" id="ARBA00010193"/>
    </source>
</evidence>
<dbReference type="InterPro" id="IPR051297">
    <property type="entry name" value="PalB/RIM13"/>
</dbReference>
<dbReference type="eggNOG" id="KOG0045">
    <property type="taxonomic scope" value="Eukaryota"/>
</dbReference>
<dbReference type="Pfam" id="PF01067">
    <property type="entry name" value="Calpain_III"/>
    <property type="match status" value="1"/>
</dbReference>
<dbReference type="InterPro" id="IPR036213">
    <property type="entry name" value="Calpain_III_sf"/>
</dbReference>
<dbReference type="Pfam" id="PF25435">
    <property type="entry name" value="PalB_C"/>
    <property type="match status" value="1"/>
</dbReference>
<dbReference type="Gene3D" id="3.90.70.10">
    <property type="entry name" value="Cysteine proteinases"/>
    <property type="match status" value="1"/>
</dbReference>
<dbReference type="InterPro" id="IPR001300">
    <property type="entry name" value="Peptidase_C2_calpain_cat"/>
</dbReference>
<feature type="compositionally biased region" description="Low complexity" evidence="6">
    <location>
        <begin position="910"/>
        <end position="924"/>
    </location>
</feature>
<dbReference type="PANTHER" id="PTHR46143:SF1">
    <property type="entry name" value="CALPAIN-7"/>
    <property type="match status" value="1"/>
</dbReference>
<feature type="active site" evidence="5">
    <location>
        <position position="475"/>
    </location>
</feature>
<reference evidence="8 9" key="1">
    <citation type="journal article" date="2012" name="PLoS Pathog.">
        <title>Diverse lifestyles and strategies of plant pathogenesis encoded in the genomes of eighteen Dothideomycetes fungi.</title>
        <authorList>
            <person name="Ohm R.A."/>
            <person name="Feau N."/>
            <person name="Henrissat B."/>
            <person name="Schoch C.L."/>
            <person name="Horwitz B.A."/>
            <person name="Barry K.W."/>
            <person name="Condon B.J."/>
            <person name="Copeland A.C."/>
            <person name="Dhillon B."/>
            <person name="Glaser F."/>
            <person name="Hesse C.N."/>
            <person name="Kosti I."/>
            <person name="LaButti K."/>
            <person name="Lindquist E.A."/>
            <person name="Lucas S."/>
            <person name="Salamov A.A."/>
            <person name="Bradshaw R.E."/>
            <person name="Ciuffetti L."/>
            <person name="Hamelin R.C."/>
            <person name="Kema G.H.J."/>
            <person name="Lawrence C."/>
            <person name="Scott J.A."/>
            <person name="Spatafora J.W."/>
            <person name="Turgeon B.G."/>
            <person name="de Wit P.J.G.M."/>
            <person name="Zhong S."/>
            <person name="Goodwin S.B."/>
            <person name="Grigoriev I.V."/>
        </authorList>
    </citation>
    <scope>NUCLEOTIDE SEQUENCE [LARGE SCALE GENOMIC DNA]</scope>
    <source>
        <strain evidence="8 9">SO2202</strain>
    </source>
</reference>
<keyword evidence="4 5" id="KW-0788">Thiol protease</keyword>
<keyword evidence="2 5" id="KW-0645">Protease</keyword>